<gene>
    <name evidence="1" type="ORF">OFUS_LOCUS26319</name>
</gene>
<dbReference type="AlphaFoldDB" id="A0A8S4Q977"/>
<keyword evidence="2" id="KW-1185">Reference proteome</keyword>
<evidence type="ECO:0000313" key="2">
    <source>
        <dbReference type="Proteomes" id="UP000749559"/>
    </source>
</evidence>
<accession>A0A8S4Q977</accession>
<name>A0A8S4Q977_OWEFU</name>
<protein>
    <submittedName>
        <fullName evidence="1">Uncharacterized protein</fullName>
    </submittedName>
</protein>
<comment type="caution">
    <text evidence="1">The sequence shown here is derived from an EMBL/GenBank/DDBJ whole genome shotgun (WGS) entry which is preliminary data.</text>
</comment>
<dbReference type="EMBL" id="CAIIXF020000013">
    <property type="protein sequence ID" value="CAH1802668.1"/>
    <property type="molecule type" value="Genomic_DNA"/>
</dbReference>
<organism evidence="1 2">
    <name type="scientific">Owenia fusiformis</name>
    <name type="common">Polychaete worm</name>
    <dbReference type="NCBI Taxonomy" id="6347"/>
    <lineage>
        <taxon>Eukaryota</taxon>
        <taxon>Metazoa</taxon>
        <taxon>Spiralia</taxon>
        <taxon>Lophotrochozoa</taxon>
        <taxon>Annelida</taxon>
        <taxon>Polychaeta</taxon>
        <taxon>Sedentaria</taxon>
        <taxon>Canalipalpata</taxon>
        <taxon>Sabellida</taxon>
        <taxon>Oweniida</taxon>
        <taxon>Oweniidae</taxon>
        <taxon>Owenia</taxon>
    </lineage>
</organism>
<dbReference type="Proteomes" id="UP000749559">
    <property type="component" value="Unassembled WGS sequence"/>
</dbReference>
<evidence type="ECO:0000313" key="1">
    <source>
        <dbReference type="EMBL" id="CAH1802668.1"/>
    </source>
</evidence>
<reference evidence="1" key="1">
    <citation type="submission" date="2022-03" db="EMBL/GenBank/DDBJ databases">
        <authorList>
            <person name="Martin C."/>
        </authorList>
    </citation>
    <scope>NUCLEOTIDE SEQUENCE</scope>
</reference>
<sequence length="102" mass="11749">MIFLNPIYGNPEVTNMKVLSMYSGLDKKKTLNQTTKSSKNSKMWTEKYLYKNDLTKLDLFLKQESLSIWRADLPITDFGSQHNPPKPMGMCCMHPNAFNVSI</sequence>
<proteinExistence type="predicted"/>